<accession>A0ABY6CRN5</accession>
<keyword evidence="4" id="KW-1185">Reference proteome</keyword>
<dbReference type="SMART" id="SM00115">
    <property type="entry name" value="CASc"/>
    <property type="match status" value="1"/>
</dbReference>
<dbReference type="InterPro" id="IPR015917">
    <property type="entry name" value="Pept_C14A"/>
</dbReference>
<evidence type="ECO:0000259" key="2">
    <source>
        <dbReference type="PROSITE" id="PS50208"/>
    </source>
</evidence>
<dbReference type="Pfam" id="PF07603">
    <property type="entry name" value="Lcl_C"/>
    <property type="match status" value="1"/>
</dbReference>
<dbReference type="InterPro" id="IPR029030">
    <property type="entry name" value="Caspase-like_dom_sf"/>
</dbReference>
<dbReference type="PANTHER" id="PTHR22576:SF37">
    <property type="entry name" value="MUCOSA-ASSOCIATED LYMPHOID TISSUE LYMPHOMA TRANSLOCATION PROTEIN 1"/>
    <property type="match status" value="1"/>
</dbReference>
<dbReference type="PROSITE" id="PS50208">
    <property type="entry name" value="CASPASE_P20"/>
    <property type="match status" value="1"/>
</dbReference>
<dbReference type="InterPro" id="IPR011600">
    <property type="entry name" value="Pept_C14_caspase"/>
</dbReference>
<dbReference type="PANTHER" id="PTHR22576">
    <property type="entry name" value="MUCOSA ASSOCIATED LYMPHOID TISSUE LYMPHOMA TRANSLOCATION PROTEIN 1/PARACASPASE"/>
    <property type="match status" value="1"/>
</dbReference>
<gene>
    <name evidence="3" type="ORF">N6H18_03415</name>
</gene>
<reference evidence="3" key="1">
    <citation type="submission" date="2022-09" db="EMBL/GenBank/DDBJ databases">
        <title>Comparative genomics and taxonomic characterization of three novel marine species of genus Reichenbachiella exhibiting antioxidant and polysaccharide degradation activities.</title>
        <authorList>
            <person name="Muhammad N."/>
            <person name="Lee Y.-J."/>
            <person name="Ko J."/>
            <person name="Kim S.-G."/>
        </authorList>
    </citation>
    <scope>NUCLEOTIDE SEQUENCE</scope>
    <source>
        <strain evidence="3">BKB1-1</strain>
    </source>
</reference>
<dbReference type="PRINTS" id="PR00376">
    <property type="entry name" value="IL1BCENZYME"/>
</dbReference>
<evidence type="ECO:0000313" key="3">
    <source>
        <dbReference type="EMBL" id="UXP33004.1"/>
    </source>
</evidence>
<feature type="domain" description="Caspase family p20" evidence="2">
    <location>
        <begin position="19"/>
        <end position="149"/>
    </location>
</feature>
<evidence type="ECO:0000256" key="1">
    <source>
        <dbReference type="ARBA" id="ARBA00010134"/>
    </source>
</evidence>
<dbReference type="Proteomes" id="UP001065174">
    <property type="component" value="Chromosome"/>
</dbReference>
<dbReference type="InterPro" id="IPR052039">
    <property type="entry name" value="Caspase-related_regulators"/>
</dbReference>
<dbReference type="InterPro" id="IPR001309">
    <property type="entry name" value="Pept_C14_p20"/>
</dbReference>
<evidence type="ECO:0000313" key="4">
    <source>
        <dbReference type="Proteomes" id="UP001065174"/>
    </source>
</evidence>
<proteinExistence type="inferred from homology"/>
<dbReference type="SUPFAM" id="SSF52129">
    <property type="entry name" value="Caspase-like"/>
    <property type="match status" value="1"/>
</dbReference>
<comment type="similarity">
    <text evidence="1">Belongs to the peptidase C14A family.</text>
</comment>
<sequence length="425" mass="47132">MKKLVLLFIVISSQLYAQEKRLALVIGNAAYEHSGVLKNPVNDANLMASSLQQLGFEVILHTDANKTKMERAVYEFSKELNNYNIALFYYAGHGVQVDGANYLIPVDAKIEDKIGAQFEAIDLNKIVGQFEAHQNNTNIVILDACRNDPFKTWSRGGDRGFKAVSAPSGTIIAYATSEGSTAADGDGANGLYTKVLVQEMFQDQRIEDVFIQTRNKVRKESENKQSPQEWSQLTGKFYFNKPSTQNSTNTLVASNDRAINTGQPKAINMNLSLQELIANGTSPVALIDNGFAVTQLLKEGMTKSDLIGITCGGGVLFDVDPDDGRAWIAAEEDQNRGMLANWEDAKNIAQRPYNGHNDWKLPNRTQLKAMYDNLKTNGLGNFEETSYWSSSESSYSNAWGISFESGSKYEFNKTGKKKIRAIRKL</sequence>
<dbReference type="RefSeq" id="WP_262310435.1">
    <property type="nucleotide sequence ID" value="NZ_CP106679.1"/>
</dbReference>
<dbReference type="Gene3D" id="3.40.50.1460">
    <property type="match status" value="1"/>
</dbReference>
<protein>
    <submittedName>
        <fullName evidence="3">Caspase family protein</fullName>
    </submittedName>
</protein>
<name>A0ABY6CRN5_9BACT</name>
<dbReference type="InterPro" id="IPR011460">
    <property type="entry name" value="Lcl_C"/>
</dbReference>
<dbReference type="EMBL" id="CP106679">
    <property type="protein sequence ID" value="UXP33004.1"/>
    <property type="molecule type" value="Genomic_DNA"/>
</dbReference>
<dbReference type="Pfam" id="PF00656">
    <property type="entry name" value="Peptidase_C14"/>
    <property type="match status" value="1"/>
</dbReference>
<organism evidence="3 4">
    <name type="scientific">Reichenbachiella agarivorans</name>
    <dbReference type="NCBI Taxonomy" id="2979464"/>
    <lineage>
        <taxon>Bacteria</taxon>
        <taxon>Pseudomonadati</taxon>
        <taxon>Bacteroidota</taxon>
        <taxon>Cytophagia</taxon>
        <taxon>Cytophagales</taxon>
        <taxon>Reichenbachiellaceae</taxon>
        <taxon>Reichenbachiella</taxon>
    </lineage>
</organism>